<feature type="compositionally biased region" description="Low complexity" evidence="1">
    <location>
        <begin position="27"/>
        <end position="49"/>
    </location>
</feature>
<evidence type="ECO:0000313" key="2">
    <source>
        <dbReference type="EMBL" id="KAF5825826.1"/>
    </source>
</evidence>
<proteinExistence type="predicted"/>
<dbReference type="EMBL" id="MU071902">
    <property type="protein sequence ID" value="KAF5825826.1"/>
    <property type="molecule type" value="Genomic_DNA"/>
</dbReference>
<gene>
    <name evidence="2" type="ORF">DUNSADRAFT_6640</name>
</gene>
<accession>A0ABQ7FTQ0</accession>
<evidence type="ECO:0008006" key="4">
    <source>
        <dbReference type="Google" id="ProtNLM"/>
    </source>
</evidence>
<comment type="caution">
    <text evidence="2">The sequence shown here is derived from an EMBL/GenBank/DDBJ whole genome shotgun (WGS) entry which is preliminary data.</text>
</comment>
<organism evidence="2 3">
    <name type="scientific">Dunaliella salina</name>
    <name type="common">Green alga</name>
    <name type="synonym">Protococcus salinus</name>
    <dbReference type="NCBI Taxonomy" id="3046"/>
    <lineage>
        <taxon>Eukaryota</taxon>
        <taxon>Viridiplantae</taxon>
        <taxon>Chlorophyta</taxon>
        <taxon>core chlorophytes</taxon>
        <taxon>Chlorophyceae</taxon>
        <taxon>CS clade</taxon>
        <taxon>Chlamydomonadales</taxon>
        <taxon>Dunaliellaceae</taxon>
        <taxon>Dunaliella</taxon>
    </lineage>
</organism>
<protein>
    <recommendedName>
        <fullName evidence="4">Encoded protein</fullName>
    </recommendedName>
</protein>
<keyword evidence="3" id="KW-1185">Reference proteome</keyword>
<evidence type="ECO:0000256" key="1">
    <source>
        <dbReference type="SAM" id="MobiDB-lite"/>
    </source>
</evidence>
<feature type="region of interest" description="Disordered" evidence="1">
    <location>
        <begin position="1"/>
        <end position="136"/>
    </location>
</feature>
<evidence type="ECO:0000313" key="3">
    <source>
        <dbReference type="Proteomes" id="UP000815325"/>
    </source>
</evidence>
<reference evidence="2" key="1">
    <citation type="submission" date="2017-08" db="EMBL/GenBank/DDBJ databases">
        <authorList>
            <person name="Polle J.E."/>
            <person name="Barry K."/>
            <person name="Cushman J."/>
            <person name="Schmutz J."/>
            <person name="Tran D."/>
            <person name="Hathwaick L.T."/>
            <person name="Yim W.C."/>
            <person name="Jenkins J."/>
            <person name="Mckie-Krisberg Z.M."/>
            <person name="Prochnik S."/>
            <person name="Lindquist E."/>
            <person name="Dockter R.B."/>
            <person name="Adam C."/>
            <person name="Molina H."/>
            <person name="Bunkerborg J."/>
            <person name="Jin E."/>
            <person name="Buchheim M."/>
            <person name="Magnuson J."/>
        </authorList>
    </citation>
    <scope>NUCLEOTIDE SEQUENCE</scope>
    <source>
        <strain evidence="2">CCAP 19/18</strain>
    </source>
</reference>
<name>A0ABQ7FTQ0_DUNSA</name>
<dbReference type="Proteomes" id="UP000815325">
    <property type="component" value="Unassembled WGS sequence"/>
</dbReference>
<sequence length="172" mass="18085">MLAVCSWSSPPLAIPPDLPSDAYLPWQQQQQQQLGQGPPSSSNSSADSASVDDEQFAFDAVLGPGSGEGLGDHRPKAPTTGAHKDDSAGPLPPRDALSTADGVGVWGAGSTHEGTHQHPDPSDLVEDVGQKKRSPVPSLQMLAQSAVARTLVEPRTVLQSHGCYWSRTRCSK</sequence>